<comment type="caution">
    <text evidence="2">The sequence shown here is derived from an EMBL/GenBank/DDBJ whole genome shotgun (WGS) entry which is preliminary data.</text>
</comment>
<reference evidence="2 3" key="1">
    <citation type="submission" date="2019-03" db="EMBL/GenBank/DDBJ databases">
        <title>Draft genome sequences of novel Actinobacteria.</title>
        <authorList>
            <person name="Sahin N."/>
            <person name="Ay H."/>
            <person name="Saygin H."/>
        </authorList>
    </citation>
    <scope>NUCLEOTIDE SEQUENCE [LARGE SCALE GENOMIC DNA]</scope>
    <source>
        <strain evidence="2 3">6K102</strain>
    </source>
</reference>
<accession>A0A4R5E6R6</accession>
<evidence type="ECO:0000259" key="1">
    <source>
        <dbReference type="PROSITE" id="PS51674"/>
    </source>
</evidence>
<keyword evidence="3" id="KW-1185">Reference proteome</keyword>
<name>A0A4R5E6R6_9ACTN</name>
<evidence type="ECO:0000313" key="3">
    <source>
        <dbReference type="Proteomes" id="UP000295136"/>
    </source>
</evidence>
<protein>
    <recommendedName>
        <fullName evidence="1">4Fe-4S Wbl-type domain-containing protein</fullName>
    </recommendedName>
</protein>
<feature type="domain" description="4Fe-4S Wbl-type" evidence="1">
    <location>
        <begin position="32"/>
        <end position="97"/>
    </location>
</feature>
<dbReference type="RefSeq" id="WP_132640793.1">
    <property type="nucleotide sequence ID" value="NZ_SMLD01000237.1"/>
</dbReference>
<dbReference type="InterPro" id="IPR034768">
    <property type="entry name" value="4FE4S_WBL"/>
</dbReference>
<dbReference type="EMBL" id="SMLD01000237">
    <property type="protein sequence ID" value="TDE26430.1"/>
    <property type="molecule type" value="Genomic_DNA"/>
</dbReference>
<gene>
    <name evidence="2" type="ORF">E1295_44360</name>
</gene>
<evidence type="ECO:0000313" key="2">
    <source>
        <dbReference type="EMBL" id="TDE26430.1"/>
    </source>
</evidence>
<proteinExistence type="predicted"/>
<organism evidence="2 3">
    <name type="scientific">Nonomuraea mesophila</name>
    <dbReference type="NCBI Taxonomy" id="2530382"/>
    <lineage>
        <taxon>Bacteria</taxon>
        <taxon>Bacillati</taxon>
        <taxon>Actinomycetota</taxon>
        <taxon>Actinomycetes</taxon>
        <taxon>Streptosporangiales</taxon>
        <taxon>Streptosporangiaceae</taxon>
        <taxon>Nonomuraea</taxon>
    </lineage>
</organism>
<dbReference type="PROSITE" id="PS51674">
    <property type="entry name" value="4FE4S_WBL"/>
    <property type="match status" value="1"/>
</dbReference>
<dbReference type="Proteomes" id="UP000295136">
    <property type="component" value="Unassembled WGS sequence"/>
</dbReference>
<dbReference type="Pfam" id="PF02467">
    <property type="entry name" value="Whib"/>
    <property type="match status" value="1"/>
</dbReference>
<dbReference type="AlphaFoldDB" id="A0A4R5E6R6"/>
<sequence length="122" mass="13355">MVRPDLSIHPACMSLAEIETLWGGDTDPLLPECTYDPELHTGPRLTVETSAERAAREAVAREVCATCPARLLCDQYALDTRPTFGIWAGRTAAEIDAHAQITELYEAMRSRAAQRLSGLEVA</sequence>